<dbReference type="Pfam" id="PF03852">
    <property type="entry name" value="Vsr"/>
    <property type="match status" value="1"/>
</dbReference>
<organism evidence="8 9">
    <name type="scientific">Cellulomonas pakistanensis</name>
    <dbReference type="NCBI Taxonomy" id="992287"/>
    <lineage>
        <taxon>Bacteria</taxon>
        <taxon>Bacillati</taxon>
        <taxon>Actinomycetota</taxon>
        <taxon>Actinomycetes</taxon>
        <taxon>Micrococcales</taxon>
        <taxon>Cellulomonadaceae</taxon>
        <taxon>Cellulomonas</taxon>
    </lineage>
</organism>
<dbReference type="NCBIfam" id="TIGR00632">
    <property type="entry name" value="vsr"/>
    <property type="match status" value="1"/>
</dbReference>
<feature type="region of interest" description="Disordered" evidence="7">
    <location>
        <begin position="154"/>
        <end position="173"/>
    </location>
</feature>
<keyword evidence="4" id="KW-0378">Hydrolase</keyword>
<dbReference type="Gene3D" id="3.40.960.10">
    <property type="entry name" value="VSR Endonuclease"/>
    <property type="match status" value="1"/>
</dbReference>
<dbReference type="Proteomes" id="UP000642125">
    <property type="component" value="Unassembled WGS sequence"/>
</dbReference>
<feature type="compositionally biased region" description="Low complexity" evidence="7">
    <location>
        <begin position="155"/>
        <end position="167"/>
    </location>
</feature>
<protein>
    <recommendedName>
        <fullName evidence="10">Very short patch repair endonuclease</fullName>
    </recommendedName>
</protein>
<evidence type="ECO:0008006" key="10">
    <source>
        <dbReference type="Google" id="ProtNLM"/>
    </source>
</evidence>
<dbReference type="CDD" id="cd00221">
    <property type="entry name" value="Vsr"/>
    <property type="match status" value="1"/>
</dbReference>
<dbReference type="GO" id="GO:0004519">
    <property type="term" value="F:endonuclease activity"/>
    <property type="evidence" value="ECO:0007669"/>
    <property type="project" value="UniProtKB-KW"/>
</dbReference>
<evidence type="ECO:0000256" key="6">
    <source>
        <dbReference type="ARBA" id="ARBA00029466"/>
    </source>
</evidence>
<feature type="region of interest" description="Disordered" evidence="7">
    <location>
        <begin position="1"/>
        <end position="38"/>
    </location>
</feature>
<sequence length="173" mass="19170">MRVTAAHPEGLPTPPRHVAAPSSPAVSARMARQGRRDTAPELALRRELHRLGLRYRVDRALPGMPRRRADVVFTAARLAVFVDGCFWHACPDHATQPASNAAWWREKLATNVARDRDTDARLTAQGWEVLRFWEHADMRAAAGLVEDAWRRRRAGLSSSGSPSTRPAPGEPAT</sequence>
<keyword evidence="9" id="KW-1185">Reference proteome</keyword>
<comment type="caution">
    <text evidence="8">The sequence shown here is derived from an EMBL/GenBank/DDBJ whole genome shotgun (WGS) entry which is preliminary data.</text>
</comment>
<dbReference type="EMBL" id="BONO01000010">
    <property type="protein sequence ID" value="GIG36289.1"/>
    <property type="molecule type" value="Genomic_DNA"/>
</dbReference>
<dbReference type="InterPro" id="IPR011335">
    <property type="entry name" value="Restrct_endonuc-II-like"/>
</dbReference>
<proteinExistence type="inferred from homology"/>
<dbReference type="SUPFAM" id="SSF52980">
    <property type="entry name" value="Restriction endonuclease-like"/>
    <property type="match status" value="1"/>
</dbReference>
<reference evidence="8" key="1">
    <citation type="submission" date="2021-01" db="EMBL/GenBank/DDBJ databases">
        <title>Whole genome shotgun sequence of Cellulomonas pakistanensis NBRC 110800.</title>
        <authorList>
            <person name="Komaki H."/>
            <person name="Tamura T."/>
        </authorList>
    </citation>
    <scope>NUCLEOTIDE SEQUENCE</scope>
    <source>
        <strain evidence="8">NBRC 110800</strain>
    </source>
</reference>
<evidence type="ECO:0000256" key="7">
    <source>
        <dbReference type="SAM" id="MobiDB-lite"/>
    </source>
</evidence>
<evidence type="ECO:0000256" key="4">
    <source>
        <dbReference type="ARBA" id="ARBA00022801"/>
    </source>
</evidence>
<evidence type="ECO:0000256" key="1">
    <source>
        <dbReference type="ARBA" id="ARBA00022722"/>
    </source>
</evidence>
<evidence type="ECO:0000256" key="5">
    <source>
        <dbReference type="ARBA" id="ARBA00023204"/>
    </source>
</evidence>
<dbReference type="GO" id="GO:0006298">
    <property type="term" value="P:mismatch repair"/>
    <property type="evidence" value="ECO:0007669"/>
    <property type="project" value="InterPro"/>
</dbReference>
<accession>A0A919PCA5</accession>
<dbReference type="InterPro" id="IPR004603">
    <property type="entry name" value="DNA_mismatch_endonuc_vsr"/>
</dbReference>
<keyword evidence="1" id="KW-0540">Nuclease</keyword>
<evidence type="ECO:0000256" key="3">
    <source>
        <dbReference type="ARBA" id="ARBA00022763"/>
    </source>
</evidence>
<feature type="compositionally biased region" description="Low complexity" evidence="7">
    <location>
        <begin position="16"/>
        <end position="31"/>
    </location>
</feature>
<gene>
    <name evidence="8" type="ORF">Cpa01nite_16700</name>
</gene>
<keyword evidence="3" id="KW-0227">DNA damage</keyword>
<keyword evidence="2" id="KW-0255">Endonuclease</keyword>
<dbReference type="AlphaFoldDB" id="A0A919PCA5"/>
<evidence type="ECO:0000256" key="2">
    <source>
        <dbReference type="ARBA" id="ARBA00022759"/>
    </source>
</evidence>
<dbReference type="GO" id="GO:0016787">
    <property type="term" value="F:hydrolase activity"/>
    <property type="evidence" value="ECO:0007669"/>
    <property type="project" value="UniProtKB-KW"/>
</dbReference>
<evidence type="ECO:0000313" key="8">
    <source>
        <dbReference type="EMBL" id="GIG36289.1"/>
    </source>
</evidence>
<comment type="similarity">
    <text evidence="6">Belongs to the Vsr family.</text>
</comment>
<evidence type="ECO:0000313" key="9">
    <source>
        <dbReference type="Proteomes" id="UP000642125"/>
    </source>
</evidence>
<name>A0A919PCA5_9CELL</name>
<keyword evidence="5" id="KW-0234">DNA repair</keyword>